<accession>A0A653CQZ5</accession>
<name>A0A653CQZ5_CALMS</name>
<dbReference type="PANTHER" id="PTHR43401:SF2">
    <property type="entry name" value="L-THREONINE 3-DEHYDROGENASE"/>
    <property type="match status" value="1"/>
</dbReference>
<sequence length="338" mass="37577">MQSLTVIPETKKFELVDGPVPKITRPDQVLIKVAYAGFYESGLHLLEGNADSERLFHFRHELSGTIMDIGNEVKHFKKGDRVTVGPNAGCGSCLFCRSGRPYSCLLGSDSTIGTWASFVVVPVTRIYKVPDNVTLQQVLLTKPLSQLINALQIAGPITVGMKILITGAGILGSLWAQVLYHQGHRQVTVIDNHNKLDSLKRNNTGFTLTTRDELKKREKTSSSYYFDLVVETSGDPSVMEQVMSHLQKGGKLCCCQMASPNAEFSVYPFEVFMRELKIFSVNENCFSFQAGIRLIEAMGNRYLDYESLGIKIFPLEGYREAVEAIKSGSVEKVVFSME</sequence>
<dbReference type="PANTHER" id="PTHR43401">
    <property type="entry name" value="L-THREONINE 3-DEHYDROGENASE"/>
    <property type="match status" value="1"/>
</dbReference>
<dbReference type="Gene3D" id="3.90.180.10">
    <property type="entry name" value="Medium-chain alcohol dehydrogenases, catalytic domain"/>
    <property type="match status" value="1"/>
</dbReference>
<evidence type="ECO:0000256" key="1">
    <source>
        <dbReference type="ARBA" id="ARBA00023002"/>
    </source>
</evidence>
<dbReference type="GO" id="GO:0016491">
    <property type="term" value="F:oxidoreductase activity"/>
    <property type="evidence" value="ECO:0007669"/>
    <property type="project" value="UniProtKB-KW"/>
</dbReference>
<dbReference type="Proteomes" id="UP000410492">
    <property type="component" value="Unassembled WGS sequence"/>
</dbReference>
<dbReference type="SUPFAM" id="SSF51735">
    <property type="entry name" value="NAD(P)-binding Rossmann-fold domains"/>
    <property type="match status" value="1"/>
</dbReference>
<keyword evidence="5" id="KW-1185">Reference proteome</keyword>
<dbReference type="Gene3D" id="3.40.50.720">
    <property type="entry name" value="NAD(P)-binding Rossmann-like Domain"/>
    <property type="match status" value="1"/>
</dbReference>
<dbReference type="InterPro" id="IPR013154">
    <property type="entry name" value="ADH-like_N"/>
</dbReference>
<reference evidence="4 5" key="1">
    <citation type="submission" date="2019-01" db="EMBL/GenBank/DDBJ databases">
        <authorList>
            <person name="Sayadi A."/>
        </authorList>
    </citation>
    <scope>NUCLEOTIDE SEQUENCE [LARGE SCALE GENOMIC DNA]</scope>
</reference>
<gene>
    <name evidence="4" type="ORF">CALMAC_LOCUS10601</name>
</gene>
<evidence type="ECO:0008006" key="6">
    <source>
        <dbReference type="Google" id="ProtNLM"/>
    </source>
</evidence>
<dbReference type="InterPro" id="IPR011032">
    <property type="entry name" value="GroES-like_sf"/>
</dbReference>
<dbReference type="SUPFAM" id="SSF50129">
    <property type="entry name" value="GroES-like"/>
    <property type="match status" value="1"/>
</dbReference>
<evidence type="ECO:0000259" key="2">
    <source>
        <dbReference type="Pfam" id="PF00107"/>
    </source>
</evidence>
<dbReference type="InterPro" id="IPR013149">
    <property type="entry name" value="ADH-like_C"/>
</dbReference>
<dbReference type="OrthoDB" id="3941538at2759"/>
<evidence type="ECO:0000313" key="5">
    <source>
        <dbReference type="Proteomes" id="UP000410492"/>
    </source>
</evidence>
<feature type="domain" description="Alcohol dehydrogenase-like C-terminal" evidence="2">
    <location>
        <begin position="171"/>
        <end position="283"/>
    </location>
</feature>
<dbReference type="Pfam" id="PF08240">
    <property type="entry name" value="ADH_N"/>
    <property type="match status" value="1"/>
</dbReference>
<feature type="domain" description="Alcohol dehydrogenase-like N-terminal" evidence="3">
    <location>
        <begin position="26"/>
        <end position="131"/>
    </location>
</feature>
<proteinExistence type="predicted"/>
<dbReference type="AlphaFoldDB" id="A0A653CQZ5"/>
<dbReference type="InterPro" id="IPR050129">
    <property type="entry name" value="Zn_alcohol_dh"/>
</dbReference>
<evidence type="ECO:0000313" key="4">
    <source>
        <dbReference type="EMBL" id="VEN49503.1"/>
    </source>
</evidence>
<dbReference type="EMBL" id="CAACVG010008369">
    <property type="protein sequence ID" value="VEN49503.1"/>
    <property type="molecule type" value="Genomic_DNA"/>
</dbReference>
<dbReference type="Pfam" id="PF00107">
    <property type="entry name" value="ADH_zinc_N"/>
    <property type="match status" value="1"/>
</dbReference>
<organism evidence="4 5">
    <name type="scientific">Callosobruchus maculatus</name>
    <name type="common">Southern cowpea weevil</name>
    <name type="synonym">Pulse bruchid</name>
    <dbReference type="NCBI Taxonomy" id="64391"/>
    <lineage>
        <taxon>Eukaryota</taxon>
        <taxon>Metazoa</taxon>
        <taxon>Ecdysozoa</taxon>
        <taxon>Arthropoda</taxon>
        <taxon>Hexapoda</taxon>
        <taxon>Insecta</taxon>
        <taxon>Pterygota</taxon>
        <taxon>Neoptera</taxon>
        <taxon>Endopterygota</taxon>
        <taxon>Coleoptera</taxon>
        <taxon>Polyphaga</taxon>
        <taxon>Cucujiformia</taxon>
        <taxon>Chrysomeloidea</taxon>
        <taxon>Chrysomelidae</taxon>
        <taxon>Bruchinae</taxon>
        <taxon>Bruchini</taxon>
        <taxon>Callosobruchus</taxon>
    </lineage>
</organism>
<keyword evidence="1" id="KW-0560">Oxidoreductase</keyword>
<evidence type="ECO:0000259" key="3">
    <source>
        <dbReference type="Pfam" id="PF08240"/>
    </source>
</evidence>
<dbReference type="InterPro" id="IPR036291">
    <property type="entry name" value="NAD(P)-bd_dom_sf"/>
</dbReference>
<protein>
    <recommendedName>
        <fullName evidence="6">Enoyl reductase (ER) domain-containing protein</fullName>
    </recommendedName>
</protein>